<accession>A0A1R3ITH3</accession>
<reference evidence="3 4" key="1">
    <citation type="submission" date="2013-09" db="EMBL/GenBank/DDBJ databases">
        <title>Corchorus capsularis genome sequencing.</title>
        <authorList>
            <person name="Alam M."/>
            <person name="Haque M.S."/>
            <person name="Islam M.S."/>
            <person name="Emdad E.M."/>
            <person name="Islam M.M."/>
            <person name="Ahmed B."/>
            <person name="Halim A."/>
            <person name="Hossen Q.M.M."/>
            <person name="Hossain M.Z."/>
            <person name="Ahmed R."/>
            <person name="Khan M.M."/>
            <person name="Islam R."/>
            <person name="Rashid M.M."/>
            <person name="Khan S.A."/>
            <person name="Rahman M.S."/>
            <person name="Alam M."/>
        </authorList>
    </citation>
    <scope>NUCLEOTIDE SEQUENCE [LARGE SCALE GENOMIC DNA]</scope>
    <source>
        <strain evidence="4">cv. CVL-1</strain>
        <tissue evidence="3">Whole seedling</tissue>
    </source>
</reference>
<dbReference type="GO" id="GO:0045493">
    <property type="term" value="P:xylan catabolic process"/>
    <property type="evidence" value="ECO:0007669"/>
    <property type="project" value="InterPro"/>
</dbReference>
<feature type="domain" description="Fibronectin type III-like" evidence="2">
    <location>
        <begin position="67"/>
        <end position="131"/>
    </location>
</feature>
<gene>
    <name evidence="3" type="ORF">CCACVL1_09982</name>
</gene>
<dbReference type="Pfam" id="PF14310">
    <property type="entry name" value="Fn3-like"/>
    <property type="match status" value="1"/>
</dbReference>
<dbReference type="InterPro" id="IPR013783">
    <property type="entry name" value="Ig-like_fold"/>
</dbReference>
<organism evidence="3 4">
    <name type="scientific">Corchorus capsularis</name>
    <name type="common">Jute</name>
    <dbReference type="NCBI Taxonomy" id="210143"/>
    <lineage>
        <taxon>Eukaryota</taxon>
        <taxon>Viridiplantae</taxon>
        <taxon>Streptophyta</taxon>
        <taxon>Embryophyta</taxon>
        <taxon>Tracheophyta</taxon>
        <taxon>Spermatophyta</taxon>
        <taxon>Magnoliopsida</taxon>
        <taxon>eudicotyledons</taxon>
        <taxon>Gunneridae</taxon>
        <taxon>Pentapetalae</taxon>
        <taxon>rosids</taxon>
        <taxon>malvids</taxon>
        <taxon>Malvales</taxon>
        <taxon>Malvaceae</taxon>
        <taxon>Grewioideae</taxon>
        <taxon>Apeibeae</taxon>
        <taxon>Corchorus</taxon>
    </lineage>
</organism>
<sequence length="132" mass="14572">MTSDSVRYKLVSELGVEACEQRKFTVSVGVKNHGEIAVSEMGKELCDERKFPITVGVQNHGEMAGKHPVLLFVRQSKAGEGRPMKQLVGFQSVNLNAGERAEIEFELSPCEHLSRANEDGLMVTYQTTKGTM</sequence>
<dbReference type="GO" id="GO:0009044">
    <property type="term" value="F:xylan 1,4-beta-xylosidase activity"/>
    <property type="evidence" value="ECO:0007669"/>
    <property type="project" value="InterPro"/>
</dbReference>
<dbReference type="PANTHER" id="PTHR42721:SF3">
    <property type="entry name" value="BETA-D-XYLOSIDASE 5-RELATED"/>
    <property type="match status" value="1"/>
</dbReference>
<dbReference type="GO" id="GO:0009505">
    <property type="term" value="C:plant-type cell wall"/>
    <property type="evidence" value="ECO:0007669"/>
    <property type="project" value="TreeGrafter"/>
</dbReference>
<dbReference type="OrthoDB" id="47059at2759"/>
<dbReference type="SMART" id="SM01217">
    <property type="entry name" value="Fn3_like"/>
    <property type="match status" value="1"/>
</dbReference>
<evidence type="ECO:0000256" key="1">
    <source>
        <dbReference type="ARBA" id="ARBA00005336"/>
    </source>
</evidence>
<comment type="similarity">
    <text evidence="1">Belongs to the glycosyl hydrolase 3 family.</text>
</comment>
<dbReference type="InterPro" id="IPR026891">
    <property type="entry name" value="Fn3-like"/>
</dbReference>
<dbReference type="PANTHER" id="PTHR42721">
    <property type="entry name" value="SUGAR HYDROLASE-RELATED"/>
    <property type="match status" value="1"/>
</dbReference>
<dbReference type="STRING" id="210143.A0A1R3ITH3"/>
<dbReference type="GO" id="GO:0046556">
    <property type="term" value="F:alpha-L-arabinofuranosidase activity"/>
    <property type="evidence" value="ECO:0007669"/>
    <property type="project" value="TreeGrafter"/>
</dbReference>
<proteinExistence type="inferred from homology"/>
<dbReference type="AlphaFoldDB" id="A0A1R3ITH3"/>
<evidence type="ECO:0000313" key="3">
    <source>
        <dbReference type="EMBL" id="OMO85820.1"/>
    </source>
</evidence>
<comment type="caution">
    <text evidence="3">The sequence shown here is derived from an EMBL/GenBank/DDBJ whole genome shotgun (WGS) entry which is preliminary data.</text>
</comment>
<dbReference type="EMBL" id="AWWV01009551">
    <property type="protein sequence ID" value="OMO85820.1"/>
    <property type="molecule type" value="Genomic_DNA"/>
</dbReference>
<evidence type="ECO:0000313" key="4">
    <source>
        <dbReference type="Proteomes" id="UP000188268"/>
    </source>
</evidence>
<keyword evidence="4" id="KW-1185">Reference proteome</keyword>
<dbReference type="Gramene" id="OMO85820">
    <property type="protein sequence ID" value="OMO85820"/>
    <property type="gene ID" value="CCACVL1_09982"/>
</dbReference>
<evidence type="ECO:0000259" key="2">
    <source>
        <dbReference type="SMART" id="SM01217"/>
    </source>
</evidence>
<dbReference type="InterPro" id="IPR044993">
    <property type="entry name" value="BXL"/>
</dbReference>
<dbReference type="Proteomes" id="UP000188268">
    <property type="component" value="Unassembled WGS sequence"/>
</dbReference>
<dbReference type="GO" id="GO:0031222">
    <property type="term" value="P:arabinan catabolic process"/>
    <property type="evidence" value="ECO:0007669"/>
    <property type="project" value="TreeGrafter"/>
</dbReference>
<name>A0A1R3ITH3_COCAP</name>
<protein>
    <recommendedName>
        <fullName evidence="2">Fibronectin type III-like domain-containing protein</fullName>
    </recommendedName>
</protein>
<dbReference type="Gene3D" id="2.60.40.10">
    <property type="entry name" value="Immunoglobulins"/>
    <property type="match status" value="1"/>
</dbReference>